<sequence>MDAVTIRVLGPTRPAETYEQPVDVPARLRPWFAAAGRIPDHATLPDSFTHAPSVATTVVLRRQAPDRRDAMVIGPRTRAAYYAAKAPASCLRLRIAPGAVRPLLGVPAGEMTDRVVPLAEFVGPLAEFTERLLHTEPGAVLTVLEHELPPRMSDDPAARSHRAVLAAAATALVADRAGVSEVAARLAVSERQLRNLFTTGIGLSPKHFARIARVRRLLIGPDAGPLAHLAADEGYYDQSHMTADFRALMGVPPSWFFEGRLPAPVPCEDRVR</sequence>
<dbReference type="PANTHER" id="PTHR46796">
    <property type="entry name" value="HTH-TYPE TRANSCRIPTIONAL ACTIVATOR RHAS-RELATED"/>
    <property type="match status" value="1"/>
</dbReference>
<keyword evidence="3" id="KW-0804">Transcription</keyword>
<dbReference type="InterPro" id="IPR018060">
    <property type="entry name" value="HTH_AraC"/>
</dbReference>
<dbReference type="PROSITE" id="PS01124">
    <property type="entry name" value="HTH_ARAC_FAMILY_2"/>
    <property type="match status" value="1"/>
</dbReference>
<dbReference type="Proteomes" id="UP000431401">
    <property type="component" value="Unassembled WGS sequence"/>
</dbReference>
<dbReference type="PANTHER" id="PTHR46796:SF15">
    <property type="entry name" value="BLL1074 PROTEIN"/>
    <property type="match status" value="1"/>
</dbReference>
<dbReference type="SMART" id="SM00342">
    <property type="entry name" value="HTH_ARAC"/>
    <property type="match status" value="1"/>
</dbReference>
<comment type="caution">
    <text evidence="5">The sequence shown here is derived from an EMBL/GenBank/DDBJ whole genome shotgun (WGS) entry which is preliminary data.</text>
</comment>
<evidence type="ECO:0000259" key="4">
    <source>
        <dbReference type="PROSITE" id="PS01124"/>
    </source>
</evidence>
<dbReference type="InterPro" id="IPR050204">
    <property type="entry name" value="AraC_XylS_family_regulators"/>
</dbReference>
<dbReference type="Pfam" id="PF12833">
    <property type="entry name" value="HTH_18"/>
    <property type="match status" value="1"/>
</dbReference>
<reference evidence="5 6" key="1">
    <citation type="submission" date="2019-10" db="EMBL/GenBank/DDBJ databases">
        <title>Nocardia macrotermitis sp. nov. and Nocardia aurantia sp. nov., isolated from the gut of fungus growing-termite Macrotermes natalensis.</title>
        <authorList>
            <person name="Benndorf R."/>
            <person name="Schwitalla J."/>
            <person name="Martin K."/>
            <person name="De Beer W."/>
            <person name="Kaster A.-K."/>
            <person name="Vollmers J."/>
            <person name="Poulsen M."/>
            <person name="Beemelmanns C."/>
        </authorList>
    </citation>
    <scope>NUCLEOTIDE SEQUENCE [LARGE SCALE GENOMIC DNA]</scope>
    <source>
        <strain evidence="5 6">RB56</strain>
    </source>
</reference>
<dbReference type="GO" id="GO:0003700">
    <property type="term" value="F:DNA-binding transcription factor activity"/>
    <property type="evidence" value="ECO:0007669"/>
    <property type="project" value="InterPro"/>
</dbReference>
<protein>
    <recommendedName>
        <fullName evidence="4">HTH araC/xylS-type domain-containing protein</fullName>
    </recommendedName>
</protein>
<accession>A0A7K0DTF3</accession>
<dbReference type="AlphaFoldDB" id="A0A7K0DTF3"/>
<evidence type="ECO:0000256" key="3">
    <source>
        <dbReference type="ARBA" id="ARBA00023163"/>
    </source>
</evidence>
<keyword evidence="2" id="KW-0238">DNA-binding</keyword>
<dbReference type="Gene3D" id="1.10.10.60">
    <property type="entry name" value="Homeodomain-like"/>
    <property type="match status" value="1"/>
</dbReference>
<proteinExistence type="predicted"/>
<name>A0A7K0DTF3_9NOCA</name>
<dbReference type="GO" id="GO:0043565">
    <property type="term" value="F:sequence-specific DNA binding"/>
    <property type="evidence" value="ECO:0007669"/>
    <property type="project" value="InterPro"/>
</dbReference>
<evidence type="ECO:0000313" key="6">
    <source>
        <dbReference type="Proteomes" id="UP000431401"/>
    </source>
</evidence>
<organism evidence="5 6">
    <name type="scientific">Nocardia aurantia</name>
    <dbReference type="NCBI Taxonomy" id="2585199"/>
    <lineage>
        <taxon>Bacteria</taxon>
        <taxon>Bacillati</taxon>
        <taxon>Actinomycetota</taxon>
        <taxon>Actinomycetes</taxon>
        <taxon>Mycobacteriales</taxon>
        <taxon>Nocardiaceae</taxon>
        <taxon>Nocardia</taxon>
    </lineage>
</organism>
<evidence type="ECO:0000313" key="5">
    <source>
        <dbReference type="EMBL" id="MQY29050.1"/>
    </source>
</evidence>
<gene>
    <name evidence="5" type="ORF">NRB56_46390</name>
</gene>
<evidence type="ECO:0000256" key="1">
    <source>
        <dbReference type="ARBA" id="ARBA00023015"/>
    </source>
</evidence>
<keyword evidence="6" id="KW-1185">Reference proteome</keyword>
<keyword evidence="1" id="KW-0805">Transcription regulation</keyword>
<evidence type="ECO:0000256" key="2">
    <source>
        <dbReference type="ARBA" id="ARBA00023125"/>
    </source>
</evidence>
<dbReference type="EMBL" id="WEGI01000010">
    <property type="protein sequence ID" value="MQY29050.1"/>
    <property type="molecule type" value="Genomic_DNA"/>
</dbReference>
<feature type="domain" description="HTH araC/xylS-type" evidence="4">
    <location>
        <begin position="162"/>
        <end position="259"/>
    </location>
</feature>